<evidence type="ECO:0000256" key="4">
    <source>
        <dbReference type="ARBA" id="ARBA00022692"/>
    </source>
</evidence>
<protein>
    <submittedName>
        <fullName evidence="10">Small multidrug resistance pump</fullName>
    </submittedName>
</protein>
<evidence type="ECO:0000256" key="9">
    <source>
        <dbReference type="SAM" id="Phobius"/>
    </source>
</evidence>
<dbReference type="PANTHER" id="PTHR30561:SF1">
    <property type="entry name" value="MULTIDRUG TRANSPORTER EMRE"/>
    <property type="match status" value="1"/>
</dbReference>
<feature type="transmembrane region" description="Helical" evidence="9">
    <location>
        <begin position="65"/>
        <end position="86"/>
    </location>
</feature>
<gene>
    <name evidence="10" type="ORF">J2W50_002416</name>
</gene>
<dbReference type="RefSeq" id="WP_102662614.1">
    <property type="nucleotide sequence ID" value="NZ_JAVDSJ010000003.1"/>
</dbReference>
<keyword evidence="6 9" id="KW-0472">Membrane</keyword>
<comment type="caution">
    <text evidence="10">The sequence shown here is derived from an EMBL/GenBank/DDBJ whole genome shotgun (WGS) entry which is preliminary data.</text>
</comment>
<name>A0ABU1PE69_9BURK</name>
<dbReference type="Gene3D" id="1.10.3730.20">
    <property type="match status" value="1"/>
</dbReference>
<dbReference type="EMBL" id="JAVDSJ010000003">
    <property type="protein sequence ID" value="MDR6584206.1"/>
    <property type="molecule type" value="Genomic_DNA"/>
</dbReference>
<evidence type="ECO:0000256" key="2">
    <source>
        <dbReference type="ARBA" id="ARBA00022448"/>
    </source>
</evidence>
<keyword evidence="5 9" id="KW-1133">Transmembrane helix</keyword>
<evidence type="ECO:0000256" key="8">
    <source>
        <dbReference type="RuleBase" id="RU003942"/>
    </source>
</evidence>
<dbReference type="PANTHER" id="PTHR30561">
    <property type="entry name" value="SMR FAMILY PROTON-DEPENDENT DRUG EFFLUX TRANSPORTER SUGE"/>
    <property type="match status" value="1"/>
</dbReference>
<evidence type="ECO:0000256" key="5">
    <source>
        <dbReference type="ARBA" id="ARBA00022989"/>
    </source>
</evidence>
<organism evidence="10 11">
    <name type="scientific">Herbaspirillum frisingense</name>
    <dbReference type="NCBI Taxonomy" id="92645"/>
    <lineage>
        <taxon>Bacteria</taxon>
        <taxon>Pseudomonadati</taxon>
        <taxon>Pseudomonadota</taxon>
        <taxon>Betaproteobacteria</taxon>
        <taxon>Burkholderiales</taxon>
        <taxon>Oxalobacteraceae</taxon>
        <taxon>Herbaspirillum</taxon>
    </lineage>
</organism>
<dbReference type="SUPFAM" id="SSF103481">
    <property type="entry name" value="Multidrug resistance efflux transporter EmrE"/>
    <property type="match status" value="1"/>
</dbReference>
<comment type="subcellular location">
    <subcellularLocation>
        <location evidence="1 8">Cell membrane</location>
        <topology evidence="1 8">Multi-pass membrane protein</topology>
    </subcellularLocation>
</comment>
<sequence length="117" mass="12081">MSLSSPTSSPYLTLAVAIVAEVIATTALKSSDGMTRVLPALVVVLGYGLSFYCLSLTLRSMPTSVAYAIWSGVGIVLITLAAWLIHHQRLDGPAVAGIALIVAGVLVINIFSSSAAH</sequence>
<dbReference type="Proteomes" id="UP001260715">
    <property type="component" value="Unassembled WGS sequence"/>
</dbReference>
<evidence type="ECO:0000256" key="1">
    <source>
        <dbReference type="ARBA" id="ARBA00004651"/>
    </source>
</evidence>
<evidence type="ECO:0000313" key="11">
    <source>
        <dbReference type="Proteomes" id="UP001260715"/>
    </source>
</evidence>
<evidence type="ECO:0000256" key="6">
    <source>
        <dbReference type="ARBA" id="ARBA00023136"/>
    </source>
</evidence>
<comment type="similarity">
    <text evidence="7 8">Belongs to the drug/metabolite transporter (DMT) superfamily. Small multidrug resistance (SMR) (TC 2.A.7.1) family.</text>
</comment>
<keyword evidence="3" id="KW-1003">Cell membrane</keyword>
<reference evidence="10 11" key="1">
    <citation type="submission" date="2023-07" db="EMBL/GenBank/DDBJ databases">
        <title>Sorghum-associated microbial communities from plants grown in Nebraska, USA.</title>
        <authorList>
            <person name="Schachtman D."/>
        </authorList>
    </citation>
    <scope>NUCLEOTIDE SEQUENCE [LARGE SCALE GENOMIC DNA]</scope>
    <source>
        <strain evidence="10 11">596</strain>
    </source>
</reference>
<feature type="transmembrane region" description="Helical" evidence="9">
    <location>
        <begin position="37"/>
        <end position="58"/>
    </location>
</feature>
<dbReference type="InterPro" id="IPR000390">
    <property type="entry name" value="Small_drug/metabolite_transptr"/>
</dbReference>
<evidence type="ECO:0000313" key="10">
    <source>
        <dbReference type="EMBL" id="MDR6584206.1"/>
    </source>
</evidence>
<dbReference type="InterPro" id="IPR037185">
    <property type="entry name" value="EmrE-like"/>
</dbReference>
<proteinExistence type="inferred from homology"/>
<accession>A0ABU1PE69</accession>
<keyword evidence="11" id="KW-1185">Reference proteome</keyword>
<dbReference type="InterPro" id="IPR045324">
    <property type="entry name" value="Small_multidrug_res"/>
</dbReference>
<feature type="transmembrane region" description="Helical" evidence="9">
    <location>
        <begin position="92"/>
        <end position="111"/>
    </location>
</feature>
<evidence type="ECO:0000256" key="7">
    <source>
        <dbReference type="ARBA" id="ARBA00038032"/>
    </source>
</evidence>
<dbReference type="Pfam" id="PF00893">
    <property type="entry name" value="Multi_Drug_Res"/>
    <property type="match status" value="1"/>
</dbReference>
<evidence type="ECO:0000256" key="3">
    <source>
        <dbReference type="ARBA" id="ARBA00022475"/>
    </source>
</evidence>
<keyword evidence="4 8" id="KW-0812">Transmembrane</keyword>
<keyword evidence="2" id="KW-0813">Transport</keyword>